<accession>A0A8S9NQ76</accession>
<reference evidence="5" key="1">
    <citation type="submission" date="2019-12" db="EMBL/GenBank/DDBJ databases">
        <title>Genome sequencing and annotation of Brassica cretica.</title>
        <authorList>
            <person name="Studholme D.J."/>
            <person name="Sarris P."/>
        </authorList>
    </citation>
    <scope>NUCLEOTIDE SEQUENCE</scope>
    <source>
        <strain evidence="5">PFS-109/04</strain>
        <tissue evidence="5">Leaf</tissue>
    </source>
</reference>
<evidence type="ECO:0000313" key="6">
    <source>
        <dbReference type="Proteomes" id="UP000712600"/>
    </source>
</evidence>
<dbReference type="InterPro" id="IPR000873">
    <property type="entry name" value="AMP-dep_synth/lig_dom"/>
</dbReference>
<proteinExistence type="inferred from homology"/>
<dbReference type="PANTHER" id="PTHR43859">
    <property type="entry name" value="ACYL-ACTIVATING ENZYME"/>
    <property type="match status" value="1"/>
</dbReference>
<dbReference type="FunFam" id="3.30.300.30:FF:000008">
    <property type="entry name" value="2,3-dihydroxybenzoate-AMP ligase"/>
    <property type="match status" value="1"/>
</dbReference>
<dbReference type="SUPFAM" id="SSF56801">
    <property type="entry name" value="Acetyl-CoA synthetase-like"/>
    <property type="match status" value="1"/>
</dbReference>
<dbReference type="Proteomes" id="UP000712600">
    <property type="component" value="Unassembled WGS sequence"/>
</dbReference>
<evidence type="ECO:0000256" key="2">
    <source>
        <dbReference type="ARBA" id="ARBA00022598"/>
    </source>
</evidence>
<evidence type="ECO:0000259" key="3">
    <source>
        <dbReference type="Pfam" id="PF00501"/>
    </source>
</evidence>
<dbReference type="CDD" id="cd12118">
    <property type="entry name" value="ttLC_FACS_AEE21_like"/>
    <property type="match status" value="1"/>
</dbReference>
<comment type="caution">
    <text evidence="5">The sequence shown here is derived from an EMBL/GenBank/DDBJ whole genome shotgun (WGS) entry which is preliminary data.</text>
</comment>
<dbReference type="EMBL" id="QGKX02001521">
    <property type="protein sequence ID" value="KAF3507198.1"/>
    <property type="molecule type" value="Genomic_DNA"/>
</dbReference>
<dbReference type="Pfam" id="PF00501">
    <property type="entry name" value="AMP-binding"/>
    <property type="match status" value="1"/>
</dbReference>
<dbReference type="GO" id="GO:0016874">
    <property type="term" value="F:ligase activity"/>
    <property type="evidence" value="ECO:0007669"/>
    <property type="project" value="UniProtKB-KW"/>
</dbReference>
<dbReference type="PANTHER" id="PTHR43859:SF56">
    <property type="entry name" value="ACYL-ACTIVATING ENZYME 5, PEROXISOMAL-RELATED"/>
    <property type="match status" value="1"/>
</dbReference>
<evidence type="ECO:0008006" key="7">
    <source>
        <dbReference type="Google" id="ProtNLM"/>
    </source>
</evidence>
<comment type="similarity">
    <text evidence="1">Belongs to the ATP-dependent AMP-binding enzyme family.</text>
</comment>
<dbReference type="InterPro" id="IPR045851">
    <property type="entry name" value="AMP-bd_C_sf"/>
</dbReference>
<sequence>MEEMKPCTANSPPLTPLSFLERAATVYGDCTSIVYGANTVYTWRETNLRCLRVASSLSSLGIGRSDVVSVLSPNTPAMYELQFAVPMTGAILNNLNTRLDARTVSVLLRHCGSKLLFVDVFSSEIAVEAAAMMSDPPVLVVIADMEEKGGDDVADRDKSFLYTYDELVERGDPSFKWIRPESEWDPVVLNYTSGTTSAPKGVVHCHRGLFVMSIDSLNDWTVPKNPVYLWTLPIFHANGWSYPWGIAAVGGTNVCLRKFDAPLIYRLIRDHGVTHMCGAPVVLNMLSASQDSQPLKHPVNILTAGAPPPAAVLLRAESKGFKISHGYGLTETAGLNVSCAWKPEWNRLPASERARLKARQGVRTVGFTEIDVVDPETGRSVERNGETIGEIVMRGSSIMLGYLKDPVGTEKALKNGWFFTGDVGVIHSDGYLEIKDRSKDIIITGGENVSSVEVEAVLYTNPAVNEVAVVARPDEFWGETPCAFVSLKPGLTRKPTEGELIEYCKQKMPRFMVPKTVSFKDELPKTSTGKVMKFVLRDIAKKMGSTRLSRM</sequence>
<dbReference type="FunFam" id="3.40.50.12780:FF:000003">
    <property type="entry name" value="Long-chain-fatty-acid--CoA ligase FadD"/>
    <property type="match status" value="1"/>
</dbReference>
<evidence type="ECO:0000313" key="5">
    <source>
        <dbReference type="EMBL" id="KAF3507198.1"/>
    </source>
</evidence>
<name>A0A8S9NQ76_BRACR</name>
<evidence type="ECO:0000259" key="4">
    <source>
        <dbReference type="Pfam" id="PF13193"/>
    </source>
</evidence>
<keyword evidence="2" id="KW-0436">Ligase</keyword>
<dbReference type="AlphaFoldDB" id="A0A8S9NQ76"/>
<organism evidence="5 6">
    <name type="scientific">Brassica cretica</name>
    <name type="common">Mustard</name>
    <dbReference type="NCBI Taxonomy" id="69181"/>
    <lineage>
        <taxon>Eukaryota</taxon>
        <taxon>Viridiplantae</taxon>
        <taxon>Streptophyta</taxon>
        <taxon>Embryophyta</taxon>
        <taxon>Tracheophyta</taxon>
        <taxon>Spermatophyta</taxon>
        <taxon>Magnoliopsida</taxon>
        <taxon>eudicotyledons</taxon>
        <taxon>Gunneridae</taxon>
        <taxon>Pentapetalae</taxon>
        <taxon>rosids</taxon>
        <taxon>malvids</taxon>
        <taxon>Brassicales</taxon>
        <taxon>Brassicaceae</taxon>
        <taxon>Brassiceae</taxon>
        <taxon>Brassica</taxon>
    </lineage>
</organism>
<gene>
    <name evidence="5" type="ORF">F2Q69_00000686</name>
</gene>
<dbReference type="Gene3D" id="3.40.50.12780">
    <property type="entry name" value="N-terminal domain of ligase-like"/>
    <property type="match status" value="1"/>
</dbReference>
<dbReference type="Gene3D" id="3.30.300.30">
    <property type="match status" value="1"/>
</dbReference>
<dbReference type="NCBIfam" id="NF006020">
    <property type="entry name" value="PRK08162.1"/>
    <property type="match status" value="1"/>
</dbReference>
<dbReference type="InterPro" id="IPR020845">
    <property type="entry name" value="AMP-binding_CS"/>
</dbReference>
<evidence type="ECO:0000256" key="1">
    <source>
        <dbReference type="ARBA" id="ARBA00006432"/>
    </source>
</evidence>
<dbReference type="PROSITE" id="PS00455">
    <property type="entry name" value="AMP_BINDING"/>
    <property type="match status" value="1"/>
</dbReference>
<dbReference type="InterPro" id="IPR042099">
    <property type="entry name" value="ANL_N_sf"/>
</dbReference>
<dbReference type="InterPro" id="IPR025110">
    <property type="entry name" value="AMP-bd_C"/>
</dbReference>
<feature type="domain" description="AMP-dependent synthetase/ligase" evidence="3">
    <location>
        <begin position="20"/>
        <end position="403"/>
    </location>
</feature>
<dbReference type="Pfam" id="PF13193">
    <property type="entry name" value="AMP-binding_C"/>
    <property type="match status" value="1"/>
</dbReference>
<feature type="domain" description="AMP-binding enzyme C-terminal" evidence="4">
    <location>
        <begin position="453"/>
        <end position="530"/>
    </location>
</feature>
<protein>
    <recommendedName>
        <fullName evidence="7">Acyl-activating enzyme 5, peroxisomal</fullName>
    </recommendedName>
</protein>